<protein>
    <submittedName>
        <fullName evidence="5">GntR family transcriptional regulator</fullName>
    </submittedName>
</protein>
<dbReference type="SMART" id="SM00895">
    <property type="entry name" value="FCD"/>
    <property type="match status" value="1"/>
</dbReference>
<dbReference type="Gene3D" id="1.20.120.530">
    <property type="entry name" value="GntR ligand-binding domain-like"/>
    <property type="match status" value="1"/>
</dbReference>
<keyword evidence="3" id="KW-0804">Transcription</keyword>
<dbReference type="InterPro" id="IPR008920">
    <property type="entry name" value="TF_FadR/GntR_C"/>
</dbReference>
<dbReference type="Pfam" id="PF07729">
    <property type="entry name" value="FCD"/>
    <property type="match status" value="1"/>
</dbReference>
<dbReference type="EMBL" id="DWZJ01000088">
    <property type="protein sequence ID" value="HJB13982.1"/>
    <property type="molecule type" value="Genomic_DNA"/>
</dbReference>
<feature type="domain" description="HTH gntR-type" evidence="4">
    <location>
        <begin position="31"/>
        <end position="98"/>
    </location>
</feature>
<dbReference type="GO" id="GO:0003700">
    <property type="term" value="F:DNA-binding transcription factor activity"/>
    <property type="evidence" value="ECO:0007669"/>
    <property type="project" value="InterPro"/>
</dbReference>
<dbReference type="SMART" id="SM00345">
    <property type="entry name" value="HTH_GNTR"/>
    <property type="match status" value="1"/>
</dbReference>
<keyword evidence="2" id="KW-0238">DNA-binding</keyword>
<evidence type="ECO:0000259" key="4">
    <source>
        <dbReference type="PROSITE" id="PS50949"/>
    </source>
</evidence>
<dbReference type="Gene3D" id="1.10.10.10">
    <property type="entry name" value="Winged helix-like DNA-binding domain superfamily/Winged helix DNA-binding domain"/>
    <property type="match status" value="1"/>
</dbReference>
<evidence type="ECO:0000313" key="6">
    <source>
        <dbReference type="Proteomes" id="UP000823824"/>
    </source>
</evidence>
<dbReference type="InterPro" id="IPR000524">
    <property type="entry name" value="Tscrpt_reg_HTH_GntR"/>
</dbReference>
<organism evidence="5 6">
    <name type="scientific">Candidatus Oscillibacter excrementigallinarum</name>
    <dbReference type="NCBI Taxonomy" id="2838716"/>
    <lineage>
        <taxon>Bacteria</taxon>
        <taxon>Bacillati</taxon>
        <taxon>Bacillota</taxon>
        <taxon>Clostridia</taxon>
        <taxon>Eubacteriales</taxon>
        <taxon>Oscillospiraceae</taxon>
        <taxon>Oscillibacter</taxon>
    </lineage>
</organism>
<dbReference type="GO" id="GO:0003677">
    <property type="term" value="F:DNA binding"/>
    <property type="evidence" value="ECO:0007669"/>
    <property type="project" value="UniProtKB-KW"/>
</dbReference>
<evidence type="ECO:0000256" key="3">
    <source>
        <dbReference type="ARBA" id="ARBA00023163"/>
    </source>
</evidence>
<reference evidence="5" key="2">
    <citation type="submission" date="2021-04" db="EMBL/GenBank/DDBJ databases">
        <authorList>
            <person name="Gilroy R."/>
        </authorList>
    </citation>
    <scope>NUCLEOTIDE SEQUENCE</scope>
    <source>
        <strain evidence="5">ChiBcec18-1249</strain>
    </source>
</reference>
<dbReference type="SUPFAM" id="SSF48008">
    <property type="entry name" value="GntR ligand-binding domain-like"/>
    <property type="match status" value="1"/>
</dbReference>
<reference evidence="5" key="1">
    <citation type="journal article" date="2021" name="PeerJ">
        <title>Extensive microbial diversity within the chicken gut microbiome revealed by metagenomics and culture.</title>
        <authorList>
            <person name="Gilroy R."/>
            <person name="Ravi A."/>
            <person name="Getino M."/>
            <person name="Pursley I."/>
            <person name="Horton D.L."/>
            <person name="Alikhan N.F."/>
            <person name="Baker D."/>
            <person name="Gharbi K."/>
            <person name="Hall N."/>
            <person name="Watson M."/>
            <person name="Adriaenssens E.M."/>
            <person name="Foster-Nyarko E."/>
            <person name="Jarju S."/>
            <person name="Secka A."/>
            <person name="Antonio M."/>
            <person name="Oren A."/>
            <person name="Chaudhuri R.R."/>
            <person name="La Ragione R."/>
            <person name="Hildebrand F."/>
            <person name="Pallen M.J."/>
        </authorList>
    </citation>
    <scope>NUCLEOTIDE SEQUENCE</scope>
    <source>
        <strain evidence="5">ChiBcec18-1249</strain>
    </source>
</reference>
<gene>
    <name evidence="5" type="ORF">H9787_09770</name>
</gene>
<dbReference type="Proteomes" id="UP000823824">
    <property type="component" value="Unassembled WGS sequence"/>
</dbReference>
<name>A0A9D2LJN4_9FIRM</name>
<evidence type="ECO:0000256" key="1">
    <source>
        <dbReference type="ARBA" id="ARBA00023015"/>
    </source>
</evidence>
<dbReference type="PANTHER" id="PTHR43537">
    <property type="entry name" value="TRANSCRIPTIONAL REGULATOR, GNTR FAMILY"/>
    <property type="match status" value="1"/>
</dbReference>
<dbReference type="PANTHER" id="PTHR43537:SF24">
    <property type="entry name" value="GLUCONATE OPERON TRANSCRIPTIONAL REPRESSOR"/>
    <property type="match status" value="1"/>
</dbReference>
<evidence type="ECO:0000313" key="5">
    <source>
        <dbReference type="EMBL" id="HJB13982.1"/>
    </source>
</evidence>
<sequence length="243" mass="27832">MRRSAKDWRIFRQMEGLDVPRAGADSVSHRQVFREEIRNAIREAIFSGELNPGDRIIETYWAKELGVSQGPVREAIRDLEAMGLVETVPFKGSRVRTLTEKDVRDNYSVRICLESKSIRDAITQLDEQQLADLVEQLRAVLHQMDDCANRGDLRQFTDCDTLFHRAIIDATGNQVLRKLWEQCNMRNWFRFSALTDAESLRQLQSGHQQLLEAICARDVKTATSVLEDHLTGLMDGFIRGVKA</sequence>
<accession>A0A9D2LJN4</accession>
<dbReference type="PROSITE" id="PS50949">
    <property type="entry name" value="HTH_GNTR"/>
    <property type="match status" value="1"/>
</dbReference>
<dbReference type="AlphaFoldDB" id="A0A9D2LJN4"/>
<comment type="caution">
    <text evidence="5">The sequence shown here is derived from an EMBL/GenBank/DDBJ whole genome shotgun (WGS) entry which is preliminary data.</text>
</comment>
<dbReference type="InterPro" id="IPR036388">
    <property type="entry name" value="WH-like_DNA-bd_sf"/>
</dbReference>
<dbReference type="CDD" id="cd07377">
    <property type="entry name" value="WHTH_GntR"/>
    <property type="match status" value="1"/>
</dbReference>
<proteinExistence type="predicted"/>
<dbReference type="Pfam" id="PF00392">
    <property type="entry name" value="GntR"/>
    <property type="match status" value="1"/>
</dbReference>
<dbReference type="InterPro" id="IPR011711">
    <property type="entry name" value="GntR_C"/>
</dbReference>
<keyword evidence="1" id="KW-0805">Transcription regulation</keyword>
<evidence type="ECO:0000256" key="2">
    <source>
        <dbReference type="ARBA" id="ARBA00023125"/>
    </source>
</evidence>
<dbReference type="SUPFAM" id="SSF46785">
    <property type="entry name" value="Winged helix' DNA-binding domain"/>
    <property type="match status" value="1"/>
</dbReference>
<dbReference type="InterPro" id="IPR036390">
    <property type="entry name" value="WH_DNA-bd_sf"/>
</dbReference>